<dbReference type="VEuPathDB" id="FungiDB:GGTG_12753"/>
<dbReference type="AlphaFoldDB" id="J3PGX3"/>
<reference evidence="2" key="2">
    <citation type="submission" date="2010-07" db="EMBL/GenBank/DDBJ databases">
        <authorList>
            <consortium name="The Broad Institute Genome Sequencing Platform"/>
            <consortium name="Broad Institute Genome Sequencing Center for Infectious Disease"/>
            <person name="Ma L.-J."/>
            <person name="Dead R."/>
            <person name="Young S."/>
            <person name="Zeng Q."/>
            <person name="Koehrsen M."/>
            <person name="Alvarado L."/>
            <person name="Berlin A."/>
            <person name="Chapman S.B."/>
            <person name="Chen Z."/>
            <person name="Freedman E."/>
            <person name="Gellesch M."/>
            <person name="Goldberg J."/>
            <person name="Griggs A."/>
            <person name="Gujja S."/>
            <person name="Heilman E.R."/>
            <person name="Heiman D."/>
            <person name="Hepburn T."/>
            <person name="Howarth C."/>
            <person name="Jen D."/>
            <person name="Larson L."/>
            <person name="Mehta T."/>
            <person name="Neiman D."/>
            <person name="Pearson M."/>
            <person name="Roberts A."/>
            <person name="Saif S."/>
            <person name="Shea T."/>
            <person name="Shenoy N."/>
            <person name="Sisk P."/>
            <person name="Stolte C."/>
            <person name="Sykes S."/>
            <person name="Walk T."/>
            <person name="White J."/>
            <person name="Yandava C."/>
            <person name="Haas B."/>
            <person name="Nusbaum C."/>
            <person name="Birren B."/>
        </authorList>
    </citation>
    <scope>NUCLEOTIDE SEQUENCE</scope>
    <source>
        <strain evidence="2">R3-111a-1</strain>
    </source>
</reference>
<dbReference type="InterPro" id="IPR038491">
    <property type="entry name" value="Velvet_dom_sf"/>
</dbReference>
<reference evidence="3" key="4">
    <citation type="journal article" date="2015" name="G3 (Bethesda)">
        <title>Genome sequences of three phytopathogenic species of the Magnaporthaceae family of fungi.</title>
        <authorList>
            <person name="Okagaki L.H."/>
            <person name="Nunes C.C."/>
            <person name="Sailsbery J."/>
            <person name="Clay B."/>
            <person name="Brown D."/>
            <person name="John T."/>
            <person name="Oh Y."/>
            <person name="Young N."/>
            <person name="Fitzgerald M."/>
            <person name="Haas B.J."/>
            <person name="Zeng Q."/>
            <person name="Young S."/>
            <person name="Adiconis X."/>
            <person name="Fan L."/>
            <person name="Levin J.Z."/>
            <person name="Mitchell T.K."/>
            <person name="Okubara P.A."/>
            <person name="Farman M.L."/>
            <person name="Kohn L.M."/>
            <person name="Birren B."/>
            <person name="Ma L.-J."/>
            <person name="Dean R.A."/>
        </authorList>
    </citation>
    <scope>NUCLEOTIDE SEQUENCE</scope>
    <source>
        <strain evidence="3">R3-111a-1</strain>
    </source>
</reference>
<evidence type="ECO:0008006" key="5">
    <source>
        <dbReference type="Google" id="ProtNLM"/>
    </source>
</evidence>
<gene>
    <name evidence="3" type="primary">20353211</name>
    <name evidence="2" type="ORF">GGTG_12753</name>
</gene>
<proteinExistence type="predicted"/>
<reference evidence="2" key="3">
    <citation type="submission" date="2010-09" db="EMBL/GenBank/DDBJ databases">
        <title>Annotation of Gaeumannomyces graminis var. tritici R3-111a-1.</title>
        <authorList>
            <consortium name="The Broad Institute Genome Sequencing Platform"/>
            <person name="Ma L.-J."/>
            <person name="Dead R."/>
            <person name="Young S.K."/>
            <person name="Zeng Q."/>
            <person name="Gargeya S."/>
            <person name="Fitzgerald M."/>
            <person name="Haas B."/>
            <person name="Abouelleil A."/>
            <person name="Alvarado L."/>
            <person name="Arachchi H.M."/>
            <person name="Berlin A."/>
            <person name="Brown A."/>
            <person name="Chapman S.B."/>
            <person name="Chen Z."/>
            <person name="Dunbar C."/>
            <person name="Freedman E."/>
            <person name="Gearin G."/>
            <person name="Gellesch M."/>
            <person name="Goldberg J."/>
            <person name="Griggs A."/>
            <person name="Gujja S."/>
            <person name="Heiman D."/>
            <person name="Howarth C."/>
            <person name="Larson L."/>
            <person name="Lui A."/>
            <person name="MacDonald P.J.P."/>
            <person name="Mehta T."/>
            <person name="Montmayeur A."/>
            <person name="Murphy C."/>
            <person name="Neiman D."/>
            <person name="Pearson M."/>
            <person name="Priest M."/>
            <person name="Roberts A."/>
            <person name="Saif S."/>
            <person name="Shea T."/>
            <person name="Shenoy N."/>
            <person name="Sisk P."/>
            <person name="Stolte C."/>
            <person name="Sykes S."/>
            <person name="Yandava C."/>
            <person name="Wortman J."/>
            <person name="Nusbaum C."/>
            <person name="Birren B."/>
        </authorList>
    </citation>
    <scope>NUCLEOTIDE SEQUENCE</scope>
    <source>
        <strain evidence="2">R3-111a-1</strain>
    </source>
</reference>
<dbReference type="OrthoDB" id="5228698at2759"/>
<organism evidence="2">
    <name type="scientific">Gaeumannomyces tritici (strain R3-111a-1)</name>
    <name type="common">Wheat and barley take-all root rot fungus</name>
    <name type="synonym">Gaeumannomyces graminis var. tritici</name>
    <dbReference type="NCBI Taxonomy" id="644352"/>
    <lineage>
        <taxon>Eukaryota</taxon>
        <taxon>Fungi</taxon>
        <taxon>Dikarya</taxon>
        <taxon>Ascomycota</taxon>
        <taxon>Pezizomycotina</taxon>
        <taxon>Sordariomycetes</taxon>
        <taxon>Sordariomycetidae</taxon>
        <taxon>Magnaporthales</taxon>
        <taxon>Magnaporthaceae</taxon>
        <taxon>Gaeumannomyces</taxon>
    </lineage>
</organism>
<sequence length="240" mass="26151">MSDHQHHQLSDEDIRRSWDLSFVVQPVSYTGVGQQIPPVAVRILPPNQHGETVYAHCSLVTLDDQPVEPALIPGTSNYQEALESDRGTHGLMCHASEPTHSDPIIVDPARESLPKKRSAGGSSSRAGGSSSSSSKGNWAAWTSPGGIAFCADGGDLHLYFAFSGLKVAWPGTYALHVEIYRCLEYTEPVARVISGPIQVMEGNVPNQKLSKTAQRVLLRLQEHHNMANLQIDSNDFADFI</sequence>
<accession>J3PGX3</accession>
<evidence type="ECO:0000313" key="2">
    <source>
        <dbReference type="EMBL" id="EJT69870.1"/>
    </source>
</evidence>
<feature type="compositionally biased region" description="Low complexity" evidence="1">
    <location>
        <begin position="119"/>
        <end position="135"/>
    </location>
</feature>
<protein>
    <recommendedName>
        <fullName evidence="5">Velvet domain-containing protein</fullName>
    </recommendedName>
</protein>
<dbReference type="Gene3D" id="2.60.40.3960">
    <property type="entry name" value="Velvet domain"/>
    <property type="match status" value="1"/>
</dbReference>
<dbReference type="EMBL" id="GL385403">
    <property type="protein sequence ID" value="EJT69870.1"/>
    <property type="molecule type" value="Genomic_DNA"/>
</dbReference>
<dbReference type="EnsemblFungi" id="EJT69870">
    <property type="protein sequence ID" value="EJT69870"/>
    <property type="gene ID" value="GGTG_12753"/>
</dbReference>
<dbReference type="HOGENOM" id="CLU_1185216_0_0_1"/>
<dbReference type="eggNOG" id="ENOG502RKSI">
    <property type="taxonomic scope" value="Eukaryota"/>
</dbReference>
<reference evidence="4" key="1">
    <citation type="submission" date="2010-07" db="EMBL/GenBank/DDBJ databases">
        <title>The genome sequence of Gaeumannomyces graminis var. tritici strain R3-111a-1.</title>
        <authorList>
            <consortium name="The Broad Institute Genome Sequencing Platform"/>
            <person name="Ma L.-J."/>
            <person name="Dead R."/>
            <person name="Young S."/>
            <person name="Zeng Q."/>
            <person name="Koehrsen M."/>
            <person name="Alvarado L."/>
            <person name="Berlin A."/>
            <person name="Chapman S.B."/>
            <person name="Chen Z."/>
            <person name="Freedman E."/>
            <person name="Gellesch M."/>
            <person name="Goldberg J."/>
            <person name="Griggs A."/>
            <person name="Gujja S."/>
            <person name="Heilman E.R."/>
            <person name="Heiman D."/>
            <person name="Hepburn T."/>
            <person name="Howarth C."/>
            <person name="Jen D."/>
            <person name="Larson L."/>
            <person name="Mehta T."/>
            <person name="Neiman D."/>
            <person name="Pearson M."/>
            <person name="Roberts A."/>
            <person name="Saif S."/>
            <person name="Shea T."/>
            <person name="Shenoy N."/>
            <person name="Sisk P."/>
            <person name="Stolte C."/>
            <person name="Sykes S."/>
            <person name="Walk T."/>
            <person name="White J."/>
            <person name="Yandava C."/>
            <person name="Haas B."/>
            <person name="Nusbaum C."/>
            <person name="Birren B."/>
        </authorList>
    </citation>
    <scope>NUCLEOTIDE SEQUENCE [LARGE SCALE GENOMIC DNA]</scope>
    <source>
        <strain evidence="4">R3-111a-1</strain>
    </source>
</reference>
<evidence type="ECO:0000313" key="4">
    <source>
        <dbReference type="Proteomes" id="UP000006039"/>
    </source>
</evidence>
<evidence type="ECO:0000313" key="3">
    <source>
        <dbReference type="EnsemblFungi" id="EJT69870"/>
    </source>
</evidence>
<dbReference type="GeneID" id="20353211"/>
<reference evidence="3" key="5">
    <citation type="submission" date="2018-04" db="UniProtKB">
        <authorList>
            <consortium name="EnsemblFungi"/>
        </authorList>
    </citation>
    <scope>IDENTIFICATION</scope>
    <source>
        <strain evidence="3">R3-111a-1</strain>
    </source>
</reference>
<keyword evidence="4" id="KW-1185">Reference proteome</keyword>
<dbReference type="Proteomes" id="UP000006039">
    <property type="component" value="Unassembled WGS sequence"/>
</dbReference>
<feature type="region of interest" description="Disordered" evidence="1">
    <location>
        <begin position="113"/>
        <end position="135"/>
    </location>
</feature>
<dbReference type="RefSeq" id="XP_009228918.1">
    <property type="nucleotide sequence ID" value="XM_009230654.1"/>
</dbReference>
<name>J3PGX3_GAET3</name>
<evidence type="ECO:0000256" key="1">
    <source>
        <dbReference type="SAM" id="MobiDB-lite"/>
    </source>
</evidence>